<dbReference type="WBParaSite" id="HNAJ_0000836901-mRNA-1">
    <property type="protein sequence ID" value="HNAJ_0000836901-mRNA-1"/>
    <property type="gene ID" value="HNAJ_0000836901"/>
</dbReference>
<dbReference type="AlphaFoldDB" id="A0A0R3TM48"/>
<protein>
    <submittedName>
        <fullName evidence="3">Ornithine decarboxylase antizyme</fullName>
    </submittedName>
</protein>
<accession>A0A0R3TM48</accession>
<name>A0A0R3TM48_RODNA</name>
<dbReference type="EMBL" id="UZAE01012271">
    <property type="protein sequence ID" value="VDO04291.1"/>
    <property type="molecule type" value="Genomic_DNA"/>
</dbReference>
<organism evidence="3">
    <name type="scientific">Rodentolepis nana</name>
    <name type="common">Dwarf tapeworm</name>
    <name type="synonym">Hymenolepis nana</name>
    <dbReference type="NCBI Taxonomy" id="102285"/>
    <lineage>
        <taxon>Eukaryota</taxon>
        <taxon>Metazoa</taxon>
        <taxon>Spiralia</taxon>
        <taxon>Lophotrochozoa</taxon>
        <taxon>Platyhelminthes</taxon>
        <taxon>Cestoda</taxon>
        <taxon>Eucestoda</taxon>
        <taxon>Cyclophyllidea</taxon>
        <taxon>Hymenolepididae</taxon>
        <taxon>Rodentolepis</taxon>
    </lineage>
</organism>
<dbReference type="OrthoDB" id="6275543at2759"/>
<keyword evidence="2" id="KW-1185">Reference proteome</keyword>
<proteinExistence type="predicted"/>
<reference evidence="3" key="1">
    <citation type="submission" date="2017-02" db="UniProtKB">
        <authorList>
            <consortium name="WormBaseParasite"/>
        </authorList>
    </citation>
    <scope>IDENTIFICATION</scope>
</reference>
<dbReference type="Proteomes" id="UP000278807">
    <property type="component" value="Unassembled WGS sequence"/>
</dbReference>
<evidence type="ECO:0000313" key="3">
    <source>
        <dbReference type="WBParaSite" id="HNAJ_0000836901-mRNA-1"/>
    </source>
</evidence>
<reference evidence="1 2" key="2">
    <citation type="submission" date="2018-11" db="EMBL/GenBank/DDBJ databases">
        <authorList>
            <consortium name="Pathogen Informatics"/>
        </authorList>
    </citation>
    <scope>NUCLEOTIDE SEQUENCE [LARGE SCALE GENOMIC DNA]</scope>
</reference>
<evidence type="ECO:0000313" key="2">
    <source>
        <dbReference type="Proteomes" id="UP000278807"/>
    </source>
</evidence>
<gene>
    <name evidence="1" type="ORF">HNAJ_LOCUS8365</name>
</gene>
<sequence>MHSPEESREFFKAFNKSMHLEAPILALGLGRIFDVPSSSESCSPIAYSPASYGDNAALFHELSGHHFEDINVKLTSKEVPKCIGEVVDIPSLSSHLAAESILAAEARKGSDQWLAVHVQDTTTILLFPPLGCVSLGRFGLTSCMEWLEDCGISQVLVVVPAVNEGEAICKSLLFLGFSRLPRDVAATQLPTWLGKYNILVTDFTEI</sequence>
<evidence type="ECO:0000313" key="1">
    <source>
        <dbReference type="EMBL" id="VDO04291.1"/>
    </source>
</evidence>